<evidence type="ECO:0000256" key="1">
    <source>
        <dbReference type="ARBA" id="ARBA00022801"/>
    </source>
</evidence>
<evidence type="ECO:0000259" key="3">
    <source>
        <dbReference type="Pfam" id="PF00561"/>
    </source>
</evidence>
<dbReference type="Gene3D" id="3.40.50.1820">
    <property type="entry name" value="alpha/beta hydrolase"/>
    <property type="match status" value="1"/>
</dbReference>
<evidence type="ECO:0000313" key="5">
    <source>
        <dbReference type="Proteomes" id="UP000053411"/>
    </source>
</evidence>
<keyword evidence="5" id="KW-1185">Reference proteome</keyword>
<dbReference type="RefSeq" id="XP_016637606.1">
    <property type="nucleotide sequence ID" value="XM_016770696.1"/>
</dbReference>
<proteinExistence type="inferred from homology"/>
<dbReference type="STRING" id="1442371.A0A0D2L359"/>
<reference evidence="4 5" key="1">
    <citation type="submission" date="2015-01" db="EMBL/GenBank/DDBJ databases">
        <title>The Genome Sequence of Fonsecaea multimorphosa CBS 102226.</title>
        <authorList>
            <consortium name="The Broad Institute Genomics Platform"/>
            <person name="Cuomo C."/>
            <person name="de Hoog S."/>
            <person name="Gorbushina A."/>
            <person name="Stielow B."/>
            <person name="Teixiera M."/>
            <person name="Abouelleil A."/>
            <person name="Chapman S.B."/>
            <person name="Priest M."/>
            <person name="Young S.K."/>
            <person name="Wortman J."/>
            <person name="Nusbaum C."/>
            <person name="Birren B."/>
        </authorList>
    </citation>
    <scope>NUCLEOTIDE SEQUENCE [LARGE SCALE GENOMIC DNA]</scope>
    <source>
        <strain evidence="4 5">CBS 102226</strain>
    </source>
</reference>
<keyword evidence="1" id="KW-0378">Hydrolase</keyword>
<sequence length="340" mass="38628">MPEDSIDVWNDPRVQKLSATLNGANYGYWLAEPRSSPRGTIFLIHGYPDLSAGWKNQIPMLLDMGLRVVAIDCMGYGRTDSPSPIRMYTFKRASDDIAELARQIGARNIILGGHDWGGMVVQRCAQYHPQLVTHVFSISTPYFPVESTYTPIRIVAKALPTYAYMEHLASGELEDHFQSEAELRAFLNGCLGFPKGPNGEVGFTPEHGMHFENFPKLAPTPLFNARDLDYYAAEYSRNGIRGPNNWYRTRELNFSDEYEYFLERPDGTLKPDPGIDQDILYIATKNDRILTPAMCAASKQFCRRHRMTVVDADHWALWENPKAVNEAIQEWLNDVLLTKS</sequence>
<dbReference type="EMBL" id="KN848062">
    <property type="protein sequence ID" value="KIY03484.1"/>
    <property type="molecule type" value="Genomic_DNA"/>
</dbReference>
<dbReference type="AlphaFoldDB" id="A0A0D2L359"/>
<dbReference type="InterPro" id="IPR000639">
    <property type="entry name" value="Epox_hydrolase-like"/>
</dbReference>
<gene>
    <name evidence="4" type="ORF">Z520_00175</name>
</gene>
<dbReference type="OrthoDB" id="1735926at2759"/>
<evidence type="ECO:0000256" key="2">
    <source>
        <dbReference type="ARBA" id="ARBA00038334"/>
    </source>
</evidence>
<comment type="similarity">
    <text evidence="2">Belongs to the AB hydrolase superfamily. Epoxide hydrolase family.</text>
</comment>
<accession>A0A0D2L359</accession>
<dbReference type="SUPFAM" id="SSF53474">
    <property type="entry name" value="alpha/beta-Hydrolases"/>
    <property type="match status" value="1"/>
</dbReference>
<organism evidence="4 5">
    <name type="scientific">Fonsecaea multimorphosa CBS 102226</name>
    <dbReference type="NCBI Taxonomy" id="1442371"/>
    <lineage>
        <taxon>Eukaryota</taxon>
        <taxon>Fungi</taxon>
        <taxon>Dikarya</taxon>
        <taxon>Ascomycota</taxon>
        <taxon>Pezizomycotina</taxon>
        <taxon>Eurotiomycetes</taxon>
        <taxon>Chaetothyriomycetidae</taxon>
        <taxon>Chaetothyriales</taxon>
        <taxon>Herpotrichiellaceae</taxon>
        <taxon>Fonsecaea</taxon>
    </lineage>
</organism>
<evidence type="ECO:0000313" key="4">
    <source>
        <dbReference type="EMBL" id="KIY03484.1"/>
    </source>
</evidence>
<dbReference type="GeneID" id="27705921"/>
<dbReference type="PRINTS" id="PR00412">
    <property type="entry name" value="EPOXHYDRLASE"/>
</dbReference>
<protein>
    <recommendedName>
        <fullName evidence="3">AB hydrolase-1 domain-containing protein</fullName>
    </recommendedName>
</protein>
<dbReference type="GO" id="GO:0016787">
    <property type="term" value="F:hydrolase activity"/>
    <property type="evidence" value="ECO:0007669"/>
    <property type="project" value="UniProtKB-KW"/>
</dbReference>
<dbReference type="InterPro" id="IPR000073">
    <property type="entry name" value="AB_hydrolase_1"/>
</dbReference>
<dbReference type="Pfam" id="PF00561">
    <property type="entry name" value="Abhydrolase_1"/>
    <property type="match status" value="1"/>
</dbReference>
<name>A0A0D2L359_9EURO</name>
<dbReference type="PANTHER" id="PTHR43329">
    <property type="entry name" value="EPOXIDE HYDROLASE"/>
    <property type="match status" value="1"/>
</dbReference>
<dbReference type="VEuPathDB" id="FungiDB:Z520_00175"/>
<dbReference type="InterPro" id="IPR029058">
    <property type="entry name" value="AB_hydrolase_fold"/>
</dbReference>
<feature type="domain" description="AB hydrolase-1" evidence="3">
    <location>
        <begin position="40"/>
        <end position="321"/>
    </location>
</feature>
<dbReference type="Proteomes" id="UP000053411">
    <property type="component" value="Unassembled WGS sequence"/>
</dbReference>